<gene>
    <name evidence="3" type="ORF">SAMN05421731_10453</name>
</gene>
<dbReference type="OrthoDB" id="7069202at2"/>
<dbReference type="Proteomes" id="UP000219042">
    <property type="component" value="Unassembled WGS sequence"/>
</dbReference>
<keyword evidence="4" id="KW-1185">Reference proteome</keyword>
<sequence>MTTTIKIKPISYIKSNAAEMMKFVNEQKESIIITQNGEAKAVLVDFESYQNMQNAFGLLNIFQIAETEYANGEASSDDEVFQRLRSRMAK</sequence>
<name>A0A240E7V2_9GAMM</name>
<accession>A0A240E7V2</accession>
<evidence type="ECO:0000256" key="2">
    <source>
        <dbReference type="RuleBase" id="RU362080"/>
    </source>
</evidence>
<dbReference type="Pfam" id="PF02604">
    <property type="entry name" value="PhdYeFM_antitox"/>
    <property type="match status" value="1"/>
</dbReference>
<dbReference type="InterPro" id="IPR051405">
    <property type="entry name" value="phD/YefM_antitoxin"/>
</dbReference>
<evidence type="ECO:0000256" key="1">
    <source>
        <dbReference type="ARBA" id="ARBA00009981"/>
    </source>
</evidence>
<dbReference type="InterPro" id="IPR036165">
    <property type="entry name" value="YefM-like_sf"/>
</dbReference>
<reference evidence="4" key="1">
    <citation type="submission" date="2016-09" db="EMBL/GenBank/DDBJ databases">
        <authorList>
            <person name="Varghese N."/>
            <person name="Submissions S."/>
        </authorList>
    </citation>
    <scope>NUCLEOTIDE SEQUENCE [LARGE SCALE GENOMIC DNA]</scope>
    <source>
        <strain evidence="4">ANC 4466</strain>
    </source>
</reference>
<proteinExistence type="inferred from homology"/>
<dbReference type="RefSeq" id="WP_097078950.1">
    <property type="nucleotide sequence ID" value="NZ_BAABHT010000009.1"/>
</dbReference>
<organism evidence="3 4">
    <name type="scientific">Acinetobacter puyangensis</name>
    <dbReference type="NCBI Taxonomy" id="1096779"/>
    <lineage>
        <taxon>Bacteria</taxon>
        <taxon>Pseudomonadati</taxon>
        <taxon>Pseudomonadota</taxon>
        <taxon>Gammaproteobacteria</taxon>
        <taxon>Moraxellales</taxon>
        <taxon>Moraxellaceae</taxon>
        <taxon>Acinetobacter</taxon>
    </lineage>
</organism>
<comment type="function">
    <text evidence="2">Antitoxin component of a type II toxin-antitoxin (TA) system.</text>
</comment>
<dbReference type="AlphaFoldDB" id="A0A240E7V2"/>
<dbReference type="SUPFAM" id="SSF143120">
    <property type="entry name" value="YefM-like"/>
    <property type="match status" value="1"/>
</dbReference>
<protein>
    <recommendedName>
        <fullName evidence="2">Antitoxin</fullName>
    </recommendedName>
</protein>
<dbReference type="NCBIfam" id="TIGR01552">
    <property type="entry name" value="phd_fam"/>
    <property type="match status" value="1"/>
</dbReference>
<dbReference type="Gene3D" id="3.40.1620.10">
    <property type="entry name" value="YefM-like domain"/>
    <property type="match status" value="1"/>
</dbReference>
<dbReference type="EMBL" id="OANT01000004">
    <property type="protein sequence ID" value="SNX44702.1"/>
    <property type="molecule type" value="Genomic_DNA"/>
</dbReference>
<dbReference type="PANTHER" id="PTHR33713">
    <property type="entry name" value="ANTITOXIN YAFN-RELATED"/>
    <property type="match status" value="1"/>
</dbReference>
<dbReference type="InterPro" id="IPR006442">
    <property type="entry name" value="Antitoxin_Phd/YefM"/>
</dbReference>
<evidence type="ECO:0000313" key="4">
    <source>
        <dbReference type="Proteomes" id="UP000219042"/>
    </source>
</evidence>
<dbReference type="PANTHER" id="PTHR33713:SF11">
    <property type="entry name" value="PREVENT-HOST-DEATH FAMILY PROTEIN"/>
    <property type="match status" value="1"/>
</dbReference>
<comment type="similarity">
    <text evidence="1 2">Belongs to the phD/YefM antitoxin family.</text>
</comment>
<evidence type="ECO:0000313" key="3">
    <source>
        <dbReference type="EMBL" id="SNX44702.1"/>
    </source>
</evidence>